<dbReference type="AlphaFoldDB" id="A0AAD9LQW1"/>
<evidence type="ECO:0000313" key="4">
    <source>
        <dbReference type="EMBL" id="KAK1945126.1"/>
    </source>
</evidence>
<gene>
    <name evidence="4" type="ORF">P3T76_003659</name>
</gene>
<name>A0AAD9LQW1_9STRA</name>
<dbReference type="Pfam" id="PF22669">
    <property type="entry name" value="Exo_endo_phos2"/>
    <property type="match status" value="2"/>
</dbReference>
<feature type="domain" description="Inositol polyphosphate-related phosphatase" evidence="3">
    <location>
        <begin position="463"/>
        <end position="940"/>
    </location>
</feature>
<dbReference type="PANTHER" id="PTHR11200">
    <property type="entry name" value="INOSITOL 5-PHOSPHATASE"/>
    <property type="match status" value="1"/>
</dbReference>
<evidence type="ECO:0000259" key="3">
    <source>
        <dbReference type="SMART" id="SM00128"/>
    </source>
</evidence>
<dbReference type="Gene3D" id="3.60.10.10">
    <property type="entry name" value="Endonuclease/exonuclease/phosphatase"/>
    <property type="match status" value="2"/>
</dbReference>
<feature type="region of interest" description="Disordered" evidence="1">
    <location>
        <begin position="650"/>
        <end position="683"/>
    </location>
</feature>
<feature type="transmembrane region" description="Helical" evidence="2">
    <location>
        <begin position="208"/>
        <end position="228"/>
    </location>
</feature>
<dbReference type="InterPro" id="IPR000300">
    <property type="entry name" value="IPPc"/>
</dbReference>
<evidence type="ECO:0000313" key="5">
    <source>
        <dbReference type="Proteomes" id="UP001259832"/>
    </source>
</evidence>
<dbReference type="Proteomes" id="UP001259832">
    <property type="component" value="Unassembled WGS sequence"/>
</dbReference>
<accession>A0AAD9LQW1</accession>
<proteinExistence type="predicted"/>
<sequence length="1194" mass="132413">MTCRKLPLKQAANQSASHSLDTRGCPPALYCAQPPSSEAQKFRGLTTPHALVASPIGMSERLDAGPDASLSDEQEARLQLAGYLSSALSLVGTLYVLIHFGYVHCCRTQSLETFTPTQVPFQYQRRRQRSRLDFMDKLVLVLALFDLVTITARAVGRSVVHDYALCRAQAAVIQAANLASCLWICCMAYNLYRWIAGGESDATRQKRFPLFLAVAVVPGAGFVIFHLMTNKYGDATFYCWLDEIRYMFLNFYIFYLLMIVFNFVLLALIHFNMKQRVARHDTVEADTSSMLIRRKLLLYIVVFIAHRTPMMIYRCFEAGGMGSLSVGLAMQVIQDLNGFSNSIVYGGIFRRRVKDLPPPRECEAESVSSPTESIMGGYVVKKRATEDEHEGIVRSSAKIGATLTQSGRNMSCESDSGDSSADRNTYSRKTQEEQGYSYRTWQQRLQKRFSLHHAPPPAPIEPKKISIFASTFNMGEKDVNEPELCEWIPLGKDVYVIGVQECMDLMDLQIKILRHLVSGSTGKYVHYSREIGKRATALGYHGYIALCIFVRATAVASGRFRMPHRQSSNKNAQEVFRGKSLLLFGRASNKGAVGMSFRFDETSFAFVTCHLASDSSSLKRAMRKKSSNAVLQHSKGGDSSVDVSILNSGSAVRSSGGDSGGSKHSVSESVATEAYQPPSKVERRNQDAMEILQQLYLDEEDYGFGFPHLHHHSFILGDFNYRMTRKGATPIDMLEMLVNAGTEFHHTSEDVYSMDLSPCSPAMLQTSRSEVSAHADESDFRQCITPKMQSPTPIATARRSHRHVRGRTGTLTSNSGSSSAPFVLRTLVEEHDELFQLCRSQQVFHGFQENEITFFPTFRRIRGHALREPFDAVMFQQNYSLAAAHGGYRVPSYTDRVFYSSLAGMQDSLSCLSYDSCEGVTSSDHKPVSACFEVALLASSQRPSTVAEDALWNANSTDANPMILHADRTLSAARMKDVPGACELRLRIEFRSIHWLDAVDSALFDRAEHMQFGFLFPLPCEDVFAHQRKLHEVAEHLTFGGTDSGNTGGMGFASTITPTSNFHTLKWHEFVNSGLRYHTMAGALGRKHVAVVLRSLGRGRSLSKTSSASRLLGGSCSLSPHTSTNSIASTCSPTPHNSSIGSSSSFAPDKLFGHGTFCAEGMSKKREVCVPLTLGGRLLGRLQLRVSLQIRQKK</sequence>
<feature type="compositionally biased region" description="Low complexity" evidence="1">
    <location>
        <begin position="807"/>
        <end position="817"/>
    </location>
</feature>
<keyword evidence="2" id="KW-1133">Transmembrane helix</keyword>
<dbReference type="SUPFAM" id="SSF81321">
    <property type="entry name" value="Family A G protein-coupled receptor-like"/>
    <property type="match status" value="1"/>
</dbReference>
<feature type="transmembrane region" description="Helical" evidence="2">
    <location>
        <begin position="296"/>
        <end position="313"/>
    </location>
</feature>
<feature type="transmembrane region" description="Helical" evidence="2">
    <location>
        <begin position="175"/>
        <end position="196"/>
    </location>
</feature>
<feature type="transmembrane region" description="Helical" evidence="2">
    <location>
        <begin position="134"/>
        <end position="155"/>
    </location>
</feature>
<reference evidence="4" key="1">
    <citation type="submission" date="2023-08" db="EMBL/GenBank/DDBJ databases">
        <title>Reference Genome Resource for the Citrus Pathogen Phytophthora citrophthora.</title>
        <authorList>
            <person name="Moller H."/>
            <person name="Coetzee B."/>
            <person name="Rose L.J."/>
            <person name="Van Niekerk J.M."/>
        </authorList>
    </citation>
    <scope>NUCLEOTIDE SEQUENCE</scope>
    <source>
        <strain evidence="4">STE-U-9442</strain>
    </source>
</reference>
<feature type="transmembrane region" description="Helical" evidence="2">
    <location>
        <begin position="248"/>
        <end position="269"/>
    </location>
</feature>
<keyword evidence="5" id="KW-1185">Reference proteome</keyword>
<evidence type="ECO:0000256" key="2">
    <source>
        <dbReference type="SAM" id="Phobius"/>
    </source>
</evidence>
<dbReference type="GO" id="GO:0004439">
    <property type="term" value="F:phosphatidylinositol-4,5-bisphosphate 5-phosphatase activity"/>
    <property type="evidence" value="ECO:0007669"/>
    <property type="project" value="TreeGrafter"/>
</dbReference>
<dbReference type="SUPFAM" id="SSF56219">
    <property type="entry name" value="DNase I-like"/>
    <property type="match status" value="1"/>
</dbReference>
<keyword evidence="2" id="KW-0472">Membrane</keyword>
<dbReference type="Gene3D" id="1.20.1070.10">
    <property type="entry name" value="Rhodopsin 7-helix transmembrane proteins"/>
    <property type="match status" value="1"/>
</dbReference>
<comment type="caution">
    <text evidence="4">The sequence shown here is derived from an EMBL/GenBank/DDBJ whole genome shotgun (WGS) entry which is preliminary data.</text>
</comment>
<dbReference type="EMBL" id="JASMQC010000005">
    <property type="protein sequence ID" value="KAK1945126.1"/>
    <property type="molecule type" value="Genomic_DNA"/>
</dbReference>
<dbReference type="Pfam" id="PF05462">
    <property type="entry name" value="Dicty_CAR"/>
    <property type="match status" value="1"/>
</dbReference>
<keyword evidence="2" id="KW-0812">Transmembrane</keyword>
<dbReference type="GO" id="GO:0046856">
    <property type="term" value="P:phosphatidylinositol dephosphorylation"/>
    <property type="evidence" value="ECO:0007669"/>
    <property type="project" value="InterPro"/>
</dbReference>
<evidence type="ECO:0000256" key="1">
    <source>
        <dbReference type="SAM" id="MobiDB-lite"/>
    </source>
</evidence>
<dbReference type="PANTHER" id="PTHR11200:SF275">
    <property type="entry name" value="LD06095P"/>
    <property type="match status" value="1"/>
</dbReference>
<feature type="region of interest" description="Disordered" evidence="1">
    <location>
        <begin position="792"/>
        <end position="817"/>
    </location>
</feature>
<protein>
    <submittedName>
        <fullName evidence="4">Inositol polyphosphate 5-phosphatase</fullName>
    </submittedName>
</protein>
<dbReference type="InterPro" id="IPR036691">
    <property type="entry name" value="Endo/exonu/phosph_ase_sf"/>
</dbReference>
<dbReference type="InterPro" id="IPR046985">
    <property type="entry name" value="IP5"/>
</dbReference>
<feature type="region of interest" description="Disordered" evidence="1">
    <location>
        <begin position="404"/>
        <end position="437"/>
    </location>
</feature>
<dbReference type="SMART" id="SM00128">
    <property type="entry name" value="IPPc"/>
    <property type="match status" value="1"/>
</dbReference>
<organism evidence="4 5">
    <name type="scientific">Phytophthora citrophthora</name>
    <dbReference type="NCBI Taxonomy" id="4793"/>
    <lineage>
        <taxon>Eukaryota</taxon>
        <taxon>Sar</taxon>
        <taxon>Stramenopiles</taxon>
        <taxon>Oomycota</taxon>
        <taxon>Peronosporomycetes</taxon>
        <taxon>Peronosporales</taxon>
        <taxon>Peronosporaceae</taxon>
        <taxon>Phytophthora</taxon>
    </lineage>
</organism>